<evidence type="ECO:0000313" key="8">
    <source>
        <dbReference type="EMBL" id="MBE1564751.1"/>
    </source>
</evidence>
<dbReference type="EMBL" id="JADBEF010000001">
    <property type="protein sequence ID" value="MBE1564751.1"/>
    <property type="molecule type" value="Genomic_DNA"/>
</dbReference>
<evidence type="ECO:0000256" key="2">
    <source>
        <dbReference type="ARBA" id="ARBA00022722"/>
    </source>
</evidence>
<comment type="similarity">
    <text evidence="6">Belongs to the PINc/VapC protein family.</text>
</comment>
<keyword evidence="6" id="KW-0800">Toxin</keyword>
<evidence type="ECO:0000256" key="5">
    <source>
        <dbReference type="ARBA" id="ARBA00022842"/>
    </source>
</evidence>
<protein>
    <recommendedName>
        <fullName evidence="6">Ribonuclease VapC</fullName>
        <shortName evidence="6">RNase VapC</shortName>
        <ecNumber evidence="6">3.1.-.-</ecNumber>
    </recommendedName>
    <alternativeName>
        <fullName evidence="6">Toxin VapC</fullName>
    </alternativeName>
</protein>
<reference evidence="8 9" key="1">
    <citation type="submission" date="2020-10" db="EMBL/GenBank/DDBJ databases">
        <title>Sequencing the genomes of 1000 actinobacteria strains.</title>
        <authorList>
            <person name="Klenk H.-P."/>
        </authorList>
    </citation>
    <scope>NUCLEOTIDE SEQUENCE [LARGE SCALE GENOMIC DNA]</scope>
    <source>
        <strain evidence="8 9">DSM 43748</strain>
    </source>
</reference>
<organism evidence="8 9">
    <name type="scientific">Nonomuraea africana</name>
    <dbReference type="NCBI Taxonomy" id="46171"/>
    <lineage>
        <taxon>Bacteria</taxon>
        <taxon>Bacillati</taxon>
        <taxon>Actinomycetota</taxon>
        <taxon>Actinomycetes</taxon>
        <taxon>Streptosporangiales</taxon>
        <taxon>Streptosporangiaceae</taxon>
        <taxon>Nonomuraea</taxon>
    </lineage>
</organism>
<dbReference type="PANTHER" id="PTHR35901">
    <property type="entry name" value="RIBONUCLEASE VAPC3"/>
    <property type="match status" value="1"/>
</dbReference>
<comment type="function">
    <text evidence="6">Toxic component of a toxin-antitoxin (TA) system. An RNase.</text>
</comment>
<dbReference type="InterPro" id="IPR029060">
    <property type="entry name" value="PIN-like_dom_sf"/>
</dbReference>
<dbReference type="CDD" id="cd09873">
    <property type="entry name" value="PIN_Pae0151-like"/>
    <property type="match status" value="1"/>
</dbReference>
<proteinExistence type="inferred from homology"/>
<dbReference type="RefSeq" id="WP_318782255.1">
    <property type="nucleotide sequence ID" value="NZ_BAAASY010000009.1"/>
</dbReference>
<keyword evidence="5 6" id="KW-0460">Magnesium</keyword>
<evidence type="ECO:0000256" key="6">
    <source>
        <dbReference type="HAMAP-Rule" id="MF_00265"/>
    </source>
</evidence>
<dbReference type="Pfam" id="PF01850">
    <property type="entry name" value="PIN"/>
    <property type="match status" value="1"/>
</dbReference>
<dbReference type="Proteomes" id="UP000661607">
    <property type="component" value="Unassembled WGS sequence"/>
</dbReference>
<gene>
    <name evidence="6" type="primary">vapC</name>
    <name evidence="8" type="ORF">H4W81_007530</name>
</gene>
<comment type="caution">
    <text evidence="8">The sequence shown here is derived from an EMBL/GenBank/DDBJ whole genome shotgun (WGS) entry which is preliminary data.</text>
</comment>
<dbReference type="SUPFAM" id="SSF88723">
    <property type="entry name" value="PIN domain-like"/>
    <property type="match status" value="1"/>
</dbReference>
<dbReference type="InterPro" id="IPR051619">
    <property type="entry name" value="TypeII_TA_RNase_PINc/VapC"/>
</dbReference>
<feature type="domain" description="PIN" evidence="7">
    <location>
        <begin position="3"/>
        <end position="121"/>
    </location>
</feature>
<dbReference type="Gene3D" id="3.40.50.1010">
    <property type="entry name" value="5'-nuclease"/>
    <property type="match status" value="1"/>
</dbReference>
<dbReference type="InterPro" id="IPR002716">
    <property type="entry name" value="PIN_dom"/>
</dbReference>
<sequence>MTVVDTSIIIRLLLAAKGDDLLRQRLIGAGRSLHAPAHLDAECLSAIRGLLAGGKIDEDRGRRMVGQLNALRIIRHHVAPFGPRVLSLRHNFTAYDAVYVALAEALNQPLLTCDAKFARAPQGSHQAEVHIYPV</sequence>
<evidence type="ECO:0000256" key="4">
    <source>
        <dbReference type="ARBA" id="ARBA00022801"/>
    </source>
</evidence>
<dbReference type="InterPro" id="IPR022907">
    <property type="entry name" value="VapC_family"/>
</dbReference>
<evidence type="ECO:0000256" key="1">
    <source>
        <dbReference type="ARBA" id="ARBA00022649"/>
    </source>
</evidence>
<evidence type="ECO:0000259" key="7">
    <source>
        <dbReference type="Pfam" id="PF01850"/>
    </source>
</evidence>
<accession>A0ABR9KRU1</accession>
<dbReference type="InterPro" id="IPR044153">
    <property type="entry name" value="PIN_Pae0151-like"/>
</dbReference>
<evidence type="ECO:0000256" key="3">
    <source>
        <dbReference type="ARBA" id="ARBA00022723"/>
    </source>
</evidence>
<keyword evidence="1 6" id="KW-1277">Toxin-antitoxin system</keyword>
<dbReference type="EC" id="3.1.-.-" evidence="6"/>
<feature type="binding site" evidence="6">
    <location>
        <position position="96"/>
    </location>
    <ligand>
        <name>Mg(2+)</name>
        <dbReference type="ChEBI" id="CHEBI:18420"/>
    </ligand>
</feature>
<feature type="binding site" evidence="6">
    <location>
        <position position="5"/>
    </location>
    <ligand>
        <name>Mg(2+)</name>
        <dbReference type="ChEBI" id="CHEBI:18420"/>
    </ligand>
</feature>
<comment type="cofactor">
    <cofactor evidence="6">
        <name>Mg(2+)</name>
        <dbReference type="ChEBI" id="CHEBI:18420"/>
    </cofactor>
</comment>
<keyword evidence="3 6" id="KW-0479">Metal-binding</keyword>
<keyword evidence="2 6" id="KW-0540">Nuclease</keyword>
<keyword evidence="9" id="KW-1185">Reference proteome</keyword>
<keyword evidence="4 6" id="KW-0378">Hydrolase</keyword>
<evidence type="ECO:0000313" key="9">
    <source>
        <dbReference type="Proteomes" id="UP000661607"/>
    </source>
</evidence>
<name>A0ABR9KRU1_9ACTN</name>
<dbReference type="HAMAP" id="MF_00265">
    <property type="entry name" value="VapC_Nob1"/>
    <property type="match status" value="1"/>
</dbReference>
<dbReference type="PANTHER" id="PTHR35901:SF1">
    <property type="entry name" value="EXONUCLEASE VAPC9"/>
    <property type="match status" value="1"/>
</dbReference>